<accession>A0A640TMU5</accession>
<dbReference type="Proteomes" id="UP000429552">
    <property type="component" value="Unassembled WGS sequence"/>
</dbReference>
<dbReference type="AlphaFoldDB" id="A0A640TMU5"/>
<reference evidence="2 3" key="1">
    <citation type="submission" date="2019-12" db="EMBL/GenBank/DDBJ databases">
        <title>Whole genome shotgun sequence of Streptomyces libani subsp. libani NBRC 13452.</title>
        <authorList>
            <person name="Ichikawa N."/>
            <person name="Kimura A."/>
            <person name="Kitahashi Y."/>
            <person name="Komaki H."/>
            <person name="Tamura T."/>
        </authorList>
    </citation>
    <scope>NUCLEOTIDE SEQUENCE [LARGE SCALE GENOMIC DNA]</scope>
    <source>
        <strain evidence="2 3">NBRC 13452</strain>
    </source>
</reference>
<comment type="caution">
    <text evidence="2">The sequence shown here is derived from an EMBL/GenBank/DDBJ whole genome shotgun (WGS) entry which is preliminary data.</text>
</comment>
<feature type="compositionally biased region" description="Basic and acidic residues" evidence="1">
    <location>
        <begin position="45"/>
        <end position="54"/>
    </location>
</feature>
<protein>
    <submittedName>
        <fullName evidence="2">Uncharacterized protein</fullName>
    </submittedName>
</protein>
<gene>
    <name evidence="2" type="ORF">Sliba_37880</name>
</gene>
<proteinExistence type="predicted"/>
<organism evidence="2 3">
    <name type="scientific">Streptomyces nigrescens</name>
    <dbReference type="NCBI Taxonomy" id="1920"/>
    <lineage>
        <taxon>Bacteria</taxon>
        <taxon>Bacillati</taxon>
        <taxon>Actinomycetota</taxon>
        <taxon>Actinomycetes</taxon>
        <taxon>Kitasatosporales</taxon>
        <taxon>Streptomycetaceae</taxon>
        <taxon>Streptomyces</taxon>
    </lineage>
</organism>
<evidence type="ECO:0000256" key="1">
    <source>
        <dbReference type="SAM" id="MobiDB-lite"/>
    </source>
</evidence>
<dbReference type="EMBL" id="BLIP01000001">
    <property type="protein sequence ID" value="GFE23335.1"/>
    <property type="molecule type" value="Genomic_DNA"/>
</dbReference>
<name>A0A640TMU5_STRNI</name>
<sequence length="108" mass="11473">MVRFFCGPAGLAVRRVVRFFRSGGPGALRVVRLLVPVDGEPQYSRIKDPGDTGESRSAGPGAAGRDPQVPSRTPRPCASPVRRSGPRSGPGDTGESPYHPFPPRVRAP</sequence>
<evidence type="ECO:0000313" key="3">
    <source>
        <dbReference type="Proteomes" id="UP000429552"/>
    </source>
</evidence>
<evidence type="ECO:0000313" key="2">
    <source>
        <dbReference type="EMBL" id="GFE23335.1"/>
    </source>
</evidence>
<feature type="region of interest" description="Disordered" evidence="1">
    <location>
        <begin position="39"/>
        <end position="108"/>
    </location>
</feature>
<feature type="compositionally biased region" description="Pro residues" evidence="1">
    <location>
        <begin position="99"/>
        <end position="108"/>
    </location>
</feature>